<organism evidence="1">
    <name type="scientific">Brucella anthropi</name>
    <name type="common">Ochrobactrum anthropi</name>
    <dbReference type="NCBI Taxonomy" id="529"/>
    <lineage>
        <taxon>Bacteria</taxon>
        <taxon>Pseudomonadati</taxon>
        <taxon>Pseudomonadota</taxon>
        <taxon>Alphaproteobacteria</taxon>
        <taxon>Hyphomicrobiales</taxon>
        <taxon>Brucellaceae</taxon>
        <taxon>Brucella/Ochrobactrum group</taxon>
        <taxon>Brucella</taxon>
    </lineage>
</organism>
<dbReference type="AlphaFoldDB" id="A0A656Z5V5"/>
<comment type="caution">
    <text evidence="1">The sequence shown here is derived from an EMBL/GenBank/DDBJ whole genome shotgun (WGS) entry which is preliminary data.</text>
</comment>
<reference evidence="1" key="1">
    <citation type="submission" date="2016-02" db="EMBL/GenBank/DDBJ databases">
        <title>Genomic sequences of Ochrobactrum anthropi.</title>
        <authorList>
            <person name="Chudasama K.S."/>
            <person name="Thaker V.S."/>
        </authorList>
    </citation>
    <scope>NUCLEOTIDE SEQUENCE [LARGE SCALE GENOMIC DNA]</scope>
    <source>
        <strain evidence="1">SUBG007</strain>
    </source>
</reference>
<name>A0A656Z5V5_BRUAN</name>
<dbReference type="EMBL" id="LUAY01001288">
    <property type="protein sequence ID" value="KYB46060.1"/>
    <property type="molecule type" value="Genomic_DNA"/>
</dbReference>
<gene>
    <name evidence="1" type="ORF">AB664_27215</name>
</gene>
<accession>A0A656Z5V5</accession>
<proteinExistence type="predicted"/>
<sequence>MIARKEVYGFPGFLKEIAAQGVVLIVTDAVQGHIAGVNNEVVIGLRQRFGEQAIVVAEIGCSRREMRI</sequence>
<protein>
    <submittedName>
        <fullName evidence="1">Uncharacterized protein</fullName>
    </submittedName>
</protein>
<evidence type="ECO:0000313" key="1">
    <source>
        <dbReference type="EMBL" id="KYB46060.1"/>
    </source>
</evidence>